<comment type="caution">
    <text evidence="3">The sequence shown here is derived from an EMBL/GenBank/DDBJ whole genome shotgun (WGS) entry which is preliminary data.</text>
</comment>
<evidence type="ECO:0000256" key="1">
    <source>
        <dbReference type="SAM" id="MobiDB-lite"/>
    </source>
</evidence>
<dbReference type="Proteomes" id="UP000715781">
    <property type="component" value="Unassembled WGS sequence"/>
</dbReference>
<evidence type="ECO:0000259" key="2">
    <source>
        <dbReference type="Pfam" id="PF14238"/>
    </source>
</evidence>
<gene>
    <name evidence="3" type="ORF">KME32_26420</name>
</gene>
<evidence type="ECO:0000313" key="4">
    <source>
        <dbReference type="Proteomes" id="UP000715781"/>
    </source>
</evidence>
<organism evidence="3 4">
    <name type="scientific">Mojavia pulchra JT2-VF2</name>
    <dbReference type="NCBI Taxonomy" id="287848"/>
    <lineage>
        <taxon>Bacteria</taxon>
        <taxon>Bacillati</taxon>
        <taxon>Cyanobacteriota</taxon>
        <taxon>Cyanophyceae</taxon>
        <taxon>Nostocales</taxon>
        <taxon>Nostocaceae</taxon>
    </lineage>
</organism>
<feature type="domain" description="DUF4340" evidence="2">
    <location>
        <begin position="75"/>
        <end position="184"/>
    </location>
</feature>
<reference evidence="3" key="2">
    <citation type="journal article" date="2022" name="Microbiol. Resour. Announc.">
        <title>Metagenome Sequencing to Explore Phylogenomics of Terrestrial Cyanobacteria.</title>
        <authorList>
            <person name="Ward R.D."/>
            <person name="Stajich J.E."/>
            <person name="Johansen J.R."/>
            <person name="Huntemann M."/>
            <person name="Clum A."/>
            <person name="Foster B."/>
            <person name="Foster B."/>
            <person name="Roux S."/>
            <person name="Palaniappan K."/>
            <person name="Varghese N."/>
            <person name="Mukherjee S."/>
            <person name="Reddy T.B.K."/>
            <person name="Daum C."/>
            <person name="Copeland A."/>
            <person name="Chen I.A."/>
            <person name="Ivanova N.N."/>
            <person name="Kyrpides N.C."/>
            <person name="Shapiro N."/>
            <person name="Eloe-Fadrosh E.A."/>
            <person name="Pietrasiak N."/>
        </authorList>
    </citation>
    <scope>NUCLEOTIDE SEQUENCE</scope>
    <source>
        <strain evidence="3">JT2-VF2</strain>
    </source>
</reference>
<dbReference type="EMBL" id="JAHHHN010000023">
    <property type="protein sequence ID" value="MBW4564600.1"/>
    <property type="molecule type" value="Genomic_DNA"/>
</dbReference>
<proteinExistence type="predicted"/>
<accession>A0A951Q5M7</accession>
<reference evidence="3" key="1">
    <citation type="submission" date="2021-05" db="EMBL/GenBank/DDBJ databases">
        <authorList>
            <person name="Pietrasiak N."/>
            <person name="Ward R."/>
            <person name="Stajich J.E."/>
            <person name="Kurbessoian T."/>
        </authorList>
    </citation>
    <scope>NUCLEOTIDE SEQUENCE</scope>
    <source>
        <strain evidence="3">JT2-VF2</strain>
    </source>
</reference>
<feature type="region of interest" description="Disordered" evidence="1">
    <location>
        <begin position="179"/>
        <end position="207"/>
    </location>
</feature>
<name>A0A951Q5M7_9NOST</name>
<dbReference type="InterPro" id="IPR025641">
    <property type="entry name" value="DUF4340"/>
</dbReference>
<feature type="compositionally biased region" description="Polar residues" evidence="1">
    <location>
        <begin position="187"/>
        <end position="207"/>
    </location>
</feature>
<sequence length="207" mass="23139">MKFSRTTLILILLALGLGSFVYFYEIRGATQREEVKQQNQQIFSFTEDDVQSLTITTKKIALSVERNAQGSQPKWLLKSPVSEPANDAIVSYLTDLLVKGTATRTVSIPANQKGDFGLDQPQATININLKNQKTHQLLLGKSDFNRRFLYVQADPTVKPDGNIDVLLVSTDFENAVNREISEWKQPVDNSEQKSTPSPEKLTPPSSK</sequence>
<protein>
    <submittedName>
        <fullName evidence="3">DUF4340 domain-containing protein</fullName>
    </submittedName>
</protein>
<dbReference type="Pfam" id="PF14238">
    <property type="entry name" value="DUF4340"/>
    <property type="match status" value="1"/>
</dbReference>
<dbReference type="AlphaFoldDB" id="A0A951Q5M7"/>
<evidence type="ECO:0000313" key="3">
    <source>
        <dbReference type="EMBL" id="MBW4564600.1"/>
    </source>
</evidence>